<evidence type="ECO:0000313" key="1">
    <source>
        <dbReference type="EMBL" id="ABZ87398.1"/>
    </source>
</evidence>
<name>B0TXE0_FRAP2</name>
<gene>
    <name evidence="1" type="ordered locus">Fphi_1174</name>
</gene>
<sequence>MNHETFDLLRSAYINKSDSKLVVQTQVLSLYFYRFCLYYNGECIVNEPFSRVPTCRFDLKGVDGDYVIEFIYKDQDRIEYSYELSLTIIKGKILQENRVEIIKTVSIDPKLLSVSSSSYEDYPGRSIIIDSFELNSFGINDFKKYIYIAFDDFSKEIFYLCSDYKNYNCVIMMLKEICKLTSYKVAQIVFDDSYSTKGFSKLVKYCKNNEIGISVEKVKENVSYDKAYQYIVDLLEEYLNSYIIVGCNYDKVLVGFVNKYNVIDKNKLIHHETPHTRISSFFNVN</sequence>
<proteinExistence type="predicted"/>
<dbReference type="AlphaFoldDB" id="B0TXE0"/>
<reference evidence="1" key="1">
    <citation type="submission" date="2009-01" db="EMBL/GenBank/DDBJ databases">
        <title>Complete sequence of chromosome of Francisella philomiragia subsp. philomiragia ATCC 25017.</title>
        <authorList>
            <consortium name="US DOE Joint Genome Institute"/>
            <person name="Copeland A."/>
            <person name="Lucas S."/>
            <person name="Lapidus A."/>
            <person name="Barry K."/>
            <person name="Detter J.C."/>
            <person name="Glavina del Rio T."/>
            <person name="Hammon N."/>
            <person name="Israni S."/>
            <person name="Dalin E."/>
            <person name="Tice H."/>
            <person name="Pitluck S."/>
            <person name="Chain P."/>
            <person name="Malfatti S."/>
            <person name="Shin M."/>
            <person name="Vergez L."/>
            <person name="Schmutz J."/>
            <person name="Larimer F."/>
            <person name="Land M."/>
            <person name="Hauser L."/>
            <person name="Richardson P."/>
        </authorList>
    </citation>
    <scope>NUCLEOTIDE SEQUENCE</scope>
    <source>
        <strain evidence="1">ATCC 25017</strain>
    </source>
</reference>
<dbReference type="KEGG" id="fph:Fphi_1174"/>
<evidence type="ECO:0008006" key="2">
    <source>
        <dbReference type="Google" id="ProtNLM"/>
    </source>
</evidence>
<protein>
    <recommendedName>
        <fullName evidence="2">Integrase core domain protein</fullName>
    </recommendedName>
</protein>
<accession>B0TXE0</accession>
<dbReference type="HOGENOM" id="CLU_975747_0_0_6"/>
<dbReference type="EMBL" id="CP000937">
    <property type="protein sequence ID" value="ABZ87398.1"/>
    <property type="molecule type" value="Genomic_DNA"/>
</dbReference>
<organism evidence="1">
    <name type="scientific">Francisella philomiragia subsp. philomiragia (strain ATCC 25017 / CCUG 19701 / FSC 153 / O#319-036)</name>
    <dbReference type="NCBI Taxonomy" id="484022"/>
    <lineage>
        <taxon>Bacteria</taxon>
        <taxon>Pseudomonadati</taxon>
        <taxon>Pseudomonadota</taxon>
        <taxon>Gammaproteobacteria</taxon>
        <taxon>Thiotrichales</taxon>
        <taxon>Francisellaceae</taxon>
        <taxon>Francisella</taxon>
    </lineage>
</organism>